<dbReference type="InterPro" id="IPR007803">
    <property type="entry name" value="Asp/Arg/Pro-Hydrxlase"/>
</dbReference>
<reference evidence="3" key="1">
    <citation type="submission" date="2020-05" db="EMBL/GenBank/DDBJ databases">
        <authorList>
            <person name="Chiriac C."/>
            <person name="Salcher M."/>
            <person name="Ghai R."/>
            <person name="Kavagutti S V."/>
        </authorList>
    </citation>
    <scope>NUCLEOTIDE SEQUENCE</scope>
</reference>
<accession>A0A6J5SEY2</accession>
<evidence type="ECO:0000313" key="2">
    <source>
        <dbReference type="EMBL" id="CAB4142371.1"/>
    </source>
</evidence>
<name>A0A6J5SEY2_9CAUD</name>
<proteinExistence type="predicted"/>
<feature type="domain" description="Aspartyl/asparaginy/proline hydroxylase" evidence="1">
    <location>
        <begin position="95"/>
        <end position="184"/>
    </location>
</feature>
<sequence length="186" mass="21306">MSDLEHHIKVADLRGEILETAQMLVREHFDEFGLVDIRENHPGSPHADTKTLYLRAPPWPFASIEKAQNDKRVVNWPLLQLDQRFHAVLGSLQHVVGLPLARVLIVDLKSGGVINEHRDEGAYAEETERFHYPLKTNPKAISKIGDEEVNMTEGSVWWYDKNVMHSAVNGGEEDRIHLIFDCWRTP</sequence>
<organism evidence="3">
    <name type="scientific">uncultured Caudovirales phage</name>
    <dbReference type="NCBI Taxonomy" id="2100421"/>
    <lineage>
        <taxon>Viruses</taxon>
        <taxon>Duplodnaviria</taxon>
        <taxon>Heunggongvirae</taxon>
        <taxon>Uroviricota</taxon>
        <taxon>Caudoviricetes</taxon>
        <taxon>Peduoviridae</taxon>
        <taxon>Maltschvirus</taxon>
        <taxon>Maltschvirus maltsch</taxon>
    </lineage>
</organism>
<protein>
    <submittedName>
        <fullName evidence="3">Aspartyl/asparaginy/proline hydroxylase</fullName>
    </submittedName>
</protein>
<dbReference type="SUPFAM" id="SSF51197">
    <property type="entry name" value="Clavaminate synthase-like"/>
    <property type="match status" value="1"/>
</dbReference>
<dbReference type="Gene3D" id="2.60.120.330">
    <property type="entry name" value="B-lactam Antibiotic, Isopenicillin N Synthase, Chain"/>
    <property type="match status" value="1"/>
</dbReference>
<dbReference type="Pfam" id="PF05118">
    <property type="entry name" value="Asp_Arg_Hydrox"/>
    <property type="match status" value="1"/>
</dbReference>
<dbReference type="EMBL" id="LR796419">
    <property type="protein sequence ID" value="CAB4142371.1"/>
    <property type="molecule type" value="Genomic_DNA"/>
</dbReference>
<evidence type="ECO:0000313" key="3">
    <source>
        <dbReference type="EMBL" id="CAB4211968.1"/>
    </source>
</evidence>
<dbReference type="EMBL" id="LR797380">
    <property type="protein sequence ID" value="CAB4211968.1"/>
    <property type="molecule type" value="Genomic_DNA"/>
</dbReference>
<dbReference type="InterPro" id="IPR027443">
    <property type="entry name" value="IPNS-like_sf"/>
</dbReference>
<evidence type="ECO:0000259" key="1">
    <source>
        <dbReference type="Pfam" id="PF05118"/>
    </source>
</evidence>
<gene>
    <name evidence="3" type="ORF">UFOVP1414_64</name>
    <name evidence="2" type="ORF">UFOVP442_13</name>
</gene>